<keyword evidence="5" id="KW-1185">Reference proteome</keyword>
<proteinExistence type="predicted"/>
<evidence type="ECO:0000313" key="4">
    <source>
        <dbReference type="EMBL" id="PHT81963.1"/>
    </source>
</evidence>
<dbReference type="OMA" id="LVREKCI"/>
<dbReference type="PANTHER" id="PTHR38222:SF1">
    <property type="entry name" value="TFIIS N-TERMINAL DOMAIN-CONTAINING PROTEIN"/>
    <property type="match status" value="1"/>
</dbReference>
<accession>A0A2G2YR58</accession>
<dbReference type="EMBL" id="AYRZ02000009">
    <property type="protein sequence ID" value="PHT72236.1"/>
    <property type="molecule type" value="Genomic_DNA"/>
</dbReference>
<evidence type="ECO:0000313" key="1">
    <source>
        <dbReference type="EMBL" id="PHT57549.1"/>
    </source>
</evidence>
<name>A0A2G2YR58_CAPAN</name>
<dbReference type="AlphaFoldDB" id="A0A2G2YR58"/>
<protein>
    <submittedName>
        <fullName evidence="2">Uncharacterized protein</fullName>
    </submittedName>
</protein>
<comment type="caution">
    <text evidence="2">The sequence shown here is derived from an EMBL/GenBank/DDBJ whole genome shotgun (WGS) entry which is preliminary data.</text>
</comment>
<sequence>MSGLIDMWTNEVAKLQNKACQDEDVAAEPFSTRKAKSSDLVKEDHESLSLFQRYGGLATNYLGNQLNKLLNYSDASVSMIVDCVSP</sequence>
<evidence type="ECO:0000313" key="2">
    <source>
        <dbReference type="EMBL" id="PHT72236.1"/>
    </source>
</evidence>
<organism evidence="2 5">
    <name type="scientific">Capsicum annuum</name>
    <name type="common">Capsicum pepper</name>
    <dbReference type="NCBI Taxonomy" id="4072"/>
    <lineage>
        <taxon>Eukaryota</taxon>
        <taxon>Viridiplantae</taxon>
        <taxon>Streptophyta</taxon>
        <taxon>Embryophyta</taxon>
        <taxon>Tracheophyta</taxon>
        <taxon>Spermatophyta</taxon>
        <taxon>Magnoliopsida</taxon>
        <taxon>eudicotyledons</taxon>
        <taxon>Gunneridae</taxon>
        <taxon>Pentapetalae</taxon>
        <taxon>asterids</taxon>
        <taxon>lamiids</taxon>
        <taxon>Solanales</taxon>
        <taxon>Solanaceae</taxon>
        <taxon>Solanoideae</taxon>
        <taxon>Capsiceae</taxon>
        <taxon>Capsicum</taxon>
    </lineage>
</organism>
<reference evidence="2 5" key="2">
    <citation type="journal article" date="2017" name="Genome Biol.">
        <title>New reference genome sequences of hot pepper reveal the massive evolution of plant disease-resistance genes by retroduplication.</title>
        <authorList>
            <person name="Kim S."/>
            <person name="Park J."/>
            <person name="Yeom S.I."/>
            <person name="Kim Y.M."/>
            <person name="Seo E."/>
            <person name="Kim K.T."/>
            <person name="Kim M.S."/>
            <person name="Lee J.M."/>
            <person name="Cheong K."/>
            <person name="Shin H.S."/>
            <person name="Kim S.B."/>
            <person name="Han K."/>
            <person name="Lee J."/>
            <person name="Park M."/>
            <person name="Lee H.A."/>
            <person name="Lee H.Y."/>
            <person name="Lee Y."/>
            <person name="Oh S."/>
            <person name="Lee J.H."/>
            <person name="Choi E."/>
            <person name="Choi E."/>
            <person name="Lee S.E."/>
            <person name="Jeon J."/>
            <person name="Kim H."/>
            <person name="Choi G."/>
            <person name="Song H."/>
            <person name="Lee J."/>
            <person name="Lee S.C."/>
            <person name="Kwon J.K."/>
            <person name="Lee H.Y."/>
            <person name="Koo N."/>
            <person name="Hong Y."/>
            <person name="Kim R.W."/>
            <person name="Kang W.H."/>
            <person name="Huh J.H."/>
            <person name="Kang B.C."/>
            <person name="Yang T.J."/>
            <person name="Lee Y.H."/>
            <person name="Bennetzen J.L."/>
            <person name="Choi D."/>
        </authorList>
    </citation>
    <scope>NUCLEOTIDE SEQUENCE [LARGE SCALE GENOMIC DNA]</scope>
    <source>
        <strain evidence="5">cv. CM334</strain>
    </source>
</reference>
<dbReference type="EMBL" id="AYRZ02000009">
    <property type="protein sequence ID" value="PHT72237.1"/>
    <property type="molecule type" value="Genomic_DNA"/>
</dbReference>
<dbReference type="Proteomes" id="UP000222542">
    <property type="component" value="Unassembled WGS sequence"/>
</dbReference>
<evidence type="ECO:0000313" key="3">
    <source>
        <dbReference type="EMBL" id="PHT72237.1"/>
    </source>
</evidence>
<dbReference type="Gramene" id="PHT72237">
    <property type="protein sequence ID" value="PHT72237"/>
    <property type="gene ID" value="T459_23022"/>
</dbReference>
<evidence type="ECO:0000313" key="5">
    <source>
        <dbReference type="Proteomes" id="UP000222542"/>
    </source>
</evidence>
<dbReference type="Gramene" id="PHT81963">
    <property type="protein sequence ID" value="PHT81963"/>
    <property type="gene ID" value="T459_14978"/>
</dbReference>
<dbReference type="EMBL" id="AYRZ02000005">
    <property type="protein sequence ID" value="PHT81963.1"/>
    <property type="molecule type" value="Genomic_DNA"/>
</dbReference>
<dbReference type="Gramene" id="PHT72236">
    <property type="protein sequence ID" value="PHT72236"/>
    <property type="gene ID" value="T459_23021"/>
</dbReference>
<dbReference type="PANTHER" id="PTHR38222">
    <property type="entry name" value="TFIIS N-TERMINAL DOMAIN-CONTAINING PROTEIN"/>
    <property type="match status" value="1"/>
</dbReference>
<dbReference type="EMBL" id="AYRZ02002053">
    <property type="protein sequence ID" value="PHT57549.1"/>
    <property type="molecule type" value="Genomic_DNA"/>
</dbReference>
<reference evidence="2" key="1">
    <citation type="journal article" date="2014" name="Nat. Genet.">
        <title>Genome sequence of the hot pepper provides insights into the evolution of pungency in Capsicum species.</title>
        <authorList>
            <person name="Kim S."/>
            <person name="Park M."/>
            <person name="Yeom S.I."/>
            <person name="Kim Y.M."/>
            <person name="Lee J.M."/>
            <person name="Lee H.A."/>
            <person name="Seo E."/>
            <person name="Choi J."/>
            <person name="Cheong K."/>
            <person name="Kim K.T."/>
            <person name="Jung K."/>
            <person name="Lee G.W."/>
            <person name="Oh S.K."/>
            <person name="Bae C."/>
            <person name="Kim S.B."/>
            <person name="Lee H.Y."/>
            <person name="Kim S.Y."/>
            <person name="Kim M.S."/>
            <person name="Kang B.C."/>
            <person name="Jo Y.D."/>
            <person name="Yang H.B."/>
            <person name="Jeong H.J."/>
            <person name="Kang W.H."/>
            <person name="Kwon J.K."/>
            <person name="Shin C."/>
            <person name="Lim J.Y."/>
            <person name="Park J.H."/>
            <person name="Huh J.H."/>
            <person name="Kim J.S."/>
            <person name="Kim B.D."/>
            <person name="Cohen O."/>
            <person name="Paran I."/>
            <person name="Suh M.C."/>
            <person name="Lee S.B."/>
            <person name="Kim Y.K."/>
            <person name="Shin Y."/>
            <person name="Noh S.J."/>
            <person name="Park J."/>
            <person name="Seo Y.S."/>
            <person name="Kwon S.Y."/>
            <person name="Kim H.A."/>
            <person name="Park J.M."/>
            <person name="Kim H.J."/>
            <person name="Choi S.B."/>
            <person name="Bosland P.W."/>
            <person name="Reeves G."/>
            <person name="Jo S.H."/>
            <person name="Lee B.W."/>
            <person name="Cho H.T."/>
            <person name="Choi H.S."/>
            <person name="Lee M.S."/>
            <person name="Yu Y."/>
            <person name="Do Choi Y."/>
            <person name="Park B.S."/>
            <person name="van Deynze A."/>
            <person name="Ashrafi H."/>
            <person name="Hill T."/>
            <person name="Kim W.T."/>
            <person name="Pai H.S."/>
            <person name="Ahn H.K."/>
            <person name="Yeam I."/>
            <person name="Giovannoni J.J."/>
            <person name="Rose J.K."/>
            <person name="Sorensen I."/>
            <person name="Lee S.J."/>
            <person name="Kim R.W."/>
            <person name="Choi I.Y."/>
            <person name="Choi B.S."/>
            <person name="Lim J.S."/>
            <person name="Lee Y.H."/>
            <person name="Choi D."/>
        </authorList>
    </citation>
    <scope>NUCLEOTIDE SEQUENCE [LARGE SCALE GENOMIC DNA]</scope>
</reference>
<dbReference type="Gramene" id="PHT57549">
    <property type="protein sequence ID" value="PHT57549"/>
    <property type="gene ID" value="T459_35480"/>
</dbReference>
<gene>
    <name evidence="4" type="ORF">T459_14978</name>
    <name evidence="2" type="ORF">T459_23021</name>
    <name evidence="3" type="ORF">T459_23022</name>
    <name evidence="1" type="ORF">T459_35480</name>
</gene>